<evidence type="ECO:0000256" key="1">
    <source>
        <dbReference type="SAM" id="MobiDB-lite"/>
    </source>
</evidence>
<organism evidence="2 3">
    <name type="scientific">Oryza sativa subsp. japonica</name>
    <name type="common">Rice</name>
    <dbReference type="NCBI Taxonomy" id="39947"/>
    <lineage>
        <taxon>Eukaryota</taxon>
        <taxon>Viridiplantae</taxon>
        <taxon>Streptophyta</taxon>
        <taxon>Embryophyta</taxon>
        <taxon>Tracheophyta</taxon>
        <taxon>Spermatophyta</taxon>
        <taxon>Magnoliopsida</taxon>
        <taxon>Liliopsida</taxon>
        <taxon>Poales</taxon>
        <taxon>Poaceae</taxon>
        <taxon>BOP clade</taxon>
        <taxon>Oryzoideae</taxon>
        <taxon>Oryzeae</taxon>
        <taxon>Oryzinae</taxon>
        <taxon>Oryza</taxon>
        <taxon>Oryza sativa</taxon>
    </lineage>
</organism>
<dbReference type="Proteomes" id="UP000000763">
    <property type="component" value="Chromosome 9"/>
</dbReference>
<feature type="region of interest" description="Disordered" evidence="1">
    <location>
        <begin position="1"/>
        <end position="22"/>
    </location>
</feature>
<dbReference type="EMBL" id="AP005590">
    <property type="protein sequence ID" value="BAD22342.1"/>
    <property type="molecule type" value="Genomic_DNA"/>
</dbReference>
<evidence type="ECO:0000313" key="3">
    <source>
        <dbReference type="Proteomes" id="UP000000763"/>
    </source>
</evidence>
<proteinExistence type="predicted"/>
<dbReference type="AlphaFoldDB" id="Q6K3Y5"/>
<reference evidence="3" key="2">
    <citation type="journal article" date="2008" name="Nucleic Acids Res.">
        <title>The rice annotation project database (RAP-DB): 2008 update.</title>
        <authorList>
            <consortium name="The rice annotation project (RAP)"/>
        </authorList>
    </citation>
    <scope>GENOME REANNOTATION</scope>
    <source>
        <strain evidence="3">cv. Nipponbare</strain>
    </source>
</reference>
<reference evidence="3" key="1">
    <citation type="journal article" date="2005" name="Nature">
        <title>The map-based sequence of the rice genome.</title>
        <authorList>
            <consortium name="International rice genome sequencing project (IRGSP)"/>
            <person name="Matsumoto T."/>
            <person name="Wu J."/>
            <person name="Kanamori H."/>
            <person name="Katayose Y."/>
            <person name="Fujisawa M."/>
            <person name="Namiki N."/>
            <person name="Mizuno H."/>
            <person name="Yamamoto K."/>
            <person name="Antonio B.A."/>
            <person name="Baba T."/>
            <person name="Sakata K."/>
            <person name="Nagamura Y."/>
            <person name="Aoki H."/>
            <person name="Arikawa K."/>
            <person name="Arita K."/>
            <person name="Bito T."/>
            <person name="Chiden Y."/>
            <person name="Fujitsuka N."/>
            <person name="Fukunaka R."/>
            <person name="Hamada M."/>
            <person name="Harada C."/>
            <person name="Hayashi A."/>
            <person name="Hijishita S."/>
            <person name="Honda M."/>
            <person name="Hosokawa S."/>
            <person name="Ichikawa Y."/>
            <person name="Idonuma A."/>
            <person name="Iijima M."/>
            <person name="Ikeda M."/>
            <person name="Ikeno M."/>
            <person name="Ito K."/>
            <person name="Ito S."/>
            <person name="Ito T."/>
            <person name="Ito Y."/>
            <person name="Ito Y."/>
            <person name="Iwabuchi A."/>
            <person name="Kamiya K."/>
            <person name="Karasawa W."/>
            <person name="Kurita K."/>
            <person name="Katagiri S."/>
            <person name="Kikuta A."/>
            <person name="Kobayashi H."/>
            <person name="Kobayashi N."/>
            <person name="Machita K."/>
            <person name="Maehara T."/>
            <person name="Masukawa M."/>
            <person name="Mizubayashi T."/>
            <person name="Mukai Y."/>
            <person name="Nagasaki H."/>
            <person name="Nagata Y."/>
            <person name="Naito S."/>
            <person name="Nakashima M."/>
            <person name="Nakama Y."/>
            <person name="Nakamichi Y."/>
            <person name="Nakamura M."/>
            <person name="Meguro A."/>
            <person name="Negishi M."/>
            <person name="Ohta I."/>
            <person name="Ohta T."/>
            <person name="Okamoto M."/>
            <person name="Ono N."/>
            <person name="Saji S."/>
            <person name="Sakaguchi M."/>
            <person name="Sakai K."/>
            <person name="Shibata M."/>
            <person name="Shimokawa T."/>
            <person name="Song J."/>
            <person name="Takazaki Y."/>
            <person name="Terasawa K."/>
            <person name="Tsugane M."/>
            <person name="Tsuji K."/>
            <person name="Ueda S."/>
            <person name="Waki K."/>
            <person name="Yamagata H."/>
            <person name="Yamamoto M."/>
            <person name="Yamamoto S."/>
            <person name="Yamane H."/>
            <person name="Yoshiki S."/>
            <person name="Yoshihara R."/>
            <person name="Yukawa K."/>
            <person name="Zhong H."/>
            <person name="Yano M."/>
            <person name="Yuan Q."/>
            <person name="Ouyang S."/>
            <person name="Liu J."/>
            <person name="Jones K.M."/>
            <person name="Gansberger K."/>
            <person name="Moffat K."/>
            <person name="Hill J."/>
            <person name="Bera J."/>
            <person name="Fadrosh D."/>
            <person name="Jin S."/>
            <person name="Johri S."/>
            <person name="Kim M."/>
            <person name="Overton L."/>
            <person name="Reardon M."/>
            <person name="Tsitrin T."/>
            <person name="Vuong H."/>
            <person name="Weaver B."/>
            <person name="Ciecko A."/>
            <person name="Tallon L."/>
            <person name="Jackson J."/>
            <person name="Pai G."/>
            <person name="Aken S.V."/>
            <person name="Utterback T."/>
            <person name="Reidmuller S."/>
            <person name="Feldblyum T."/>
            <person name="Hsiao J."/>
            <person name="Zismann V."/>
            <person name="Iobst S."/>
            <person name="de Vazeille A.R."/>
            <person name="Buell C.R."/>
            <person name="Ying K."/>
            <person name="Li Y."/>
            <person name="Lu T."/>
            <person name="Huang Y."/>
            <person name="Zhao Q."/>
            <person name="Feng Q."/>
            <person name="Zhang L."/>
            <person name="Zhu J."/>
            <person name="Weng Q."/>
            <person name="Mu J."/>
            <person name="Lu Y."/>
            <person name="Fan D."/>
            <person name="Liu Y."/>
            <person name="Guan J."/>
            <person name="Zhang Y."/>
            <person name="Yu S."/>
            <person name="Liu X."/>
            <person name="Zhang Y."/>
            <person name="Hong G."/>
            <person name="Han B."/>
            <person name="Choisne N."/>
            <person name="Demange N."/>
            <person name="Orjeda G."/>
            <person name="Samain S."/>
            <person name="Cattolico L."/>
            <person name="Pelletier E."/>
            <person name="Couloux A."/>
            <person name="Segurens B."/>
            <person name="Wincker P."/>
            <person name="D'Hont A."/>
            <person name="Scarpelli C."/>
            <person name="Weissenbach J."/>
            <person name="Salanoubat M."/>
            <person name="Quetier F."/>
            <person name="Yu Y."/>
            <person name="Kim H.R."/>
            <person name="Rambo T."/>
            <person name="Currie J."/>
            <person name="Collura K."/>
            <person name="Luo M."/>
            <person name="Yang T."/>
            <person name="Ammiraju J.S.S."/>
            <person name="Engler F."/>
            <person name="Soderlund C."/>
            <person name="Wing R.A."/>
            <person name="Palmer L.E."/>
            <person name="de la Bastide M."/>
            <person name="Spiegel L."/>
            <person name="Nascimento L."/>
            <person name="Zutavern T."/>
            <person name="O'Shaughnessy A."/>
            <person name="Dike S."/>
            <person name="Dedhia N."/>
            <person name="Preston R."/>
            <person name="Balija V."/>
            <person name="McCombie W.R."/>
            <person name="Chow T."/>
            <person name="Chen H."/>
            <person name="Chung M."/>
            <person name="Chen C."/>
            <person name="Shaw J."/>
            <person name="Wu H."/>
            <person name="Hsiao K."/>
            <person name="Chao Y."/>
            <person name="Chu M."/>
            <person name="Cheng C."/>
            <person name="Hour A."/>
            <person name="Lee P."/>
            <person name="Lin S."/>
            <person name="Lin Y."/>
            <person name="Liou J."/>
            <person name="Liu S."/>
            <person name="Hsing Y."/>
            <person name="Raghuvanshi S."/>
            <person name="Mohanty A."/>
            <person name="Bharti A.K."/>
            <person name="Gaur A."/>
            <person name="Gupta V."/>
            <person name="Kumar D."/>
            <person name="Ravi V."/>
            <person name="Vij S."/>
            <person name="Kapur A."/>
            <person name="Khurana P."/>
            <person name="Khurana P."/>
            <person name="Khurana J.P."/>
            <person name="Tyagi A.K."/>
            <person name="Gaikwad K."/>
            <person name="Singh A."/>
            <person name="Dalal V."/>
            <person name="Srivastava S."/>
            <person name="Dixit A."/>
            <person name="Pal A.K."/>
            <person name="Ghazi I.A."/>
            <person name="Yadav M."/>
            <person name="Pandit A."/>
            <person name="Bhargava A."/>
            <person name="Sureshbabu K."/>
            <person name="Batra K."/>
            <person name="Sharma T.R."/>
            <person name="Mohapatra T."/>
            <person name="Singh N.K."/>
            <person name="Messing J."/>
            <person name="Nelson A.B."/>
            <person name="Fuks G."/>
            <person name="Kavchok S."/>
            <person name="Keizer G."/>
            <person name="Linton E."/>
            <person name="Llaca V."/>
            <person name="Song R."/>
            <person name="Tanyolac B."/>
            <person name="Young S."/>
            <person name="Ho-Il K."/>
            <person name="Hahn J.H."/>
            <person name="Sangsakoo G."/>
            <person name="Vanavichit A."/>
            <person name="de Mattos Luiz.A.T."/>
            <person name="Zimmer P.D."/>
            <person name="Malone G."/>
            <person name="Dellagostin O."/>
            <person name="de Oliveira A.C."/>
            <person name="Bevan M."/>
            <person name="Bancroft I."/>
            <person name="Minx P."/>
            <person name="Cordum H."/>
            <person name="Wilson R."/>
            <person name="Cheng Z."/>
            <person name="Jin W."/>
            <person name="Jiang J."/>
            <person name="Leong S.A."/>
            <person name="Iwama H."/>
            <person name="Gojobori T."/>
            <person name="Itoh T."/>
            <person name="Niimura Y."/>
            <person name="Fujii Y."/>
            <person name="Habara T."/>
            <person name="Sakai H."/>
            <person name="Sato Y."/>
            <person name="Wilson G."/>
            <person name="Kumar K."/>
            <person name="McCouch S."/>
            <person name="Juretic N."/>
            <person name="Hoen D."/>
            <person name="Wright S."/>
            <person name="Bruskiewich R."/>
            <person name="Bureau T."/>
            <person name="Miyao A."/>
            <person name="Hirochika H."/>
            <person name="Nishikawa T."/>
            <person name="Kadowaki K."/>
            <person name="Sugiura M."/>
            <person name="Burr B."/>
            <person name="Sasaki T."/>
        </authorList>
    </citation>
    <scope>NUCLEOTIDE SEQUENCE [LARGE SCALE GENOMIC DNA]</scope>
    <source>
        <strain evidence="3">cv. Nipponbare</strain>
    </source>
</reference>
<name>Q6K3Y5_ORYSJ</name>
<protein>
    <submittedName>
        <fullName evidence="2">Uncharacterized protein</fullName>
    </submittedName>
</protein>
<accession>Q6K3Y5</accession>
<gene>
    <name evidence="2" type="primary">P0574F11.34</name>
</gene>
<feature type="compositionally biased region" description="Polar residues" evidence="1">
    <location>
        <begin position="1"/>
        <end position="14"/>
    </location>
</feature>
<sequence length="80" mass="9068">METQCNSKTMLDNQSGDRRRGKGFRGIWEENVVVKKIPAVEKDPAGLRENGSWRRRSVMGFLGRVIIRDTGHPSAILRSD</sequence>
<evidence type="ECO:0000313" key="2">
    <source>
        <dbReference type="EMBL" id="BAD22342.1"/>
    </source>
</evidence>